<dbReference type="GO" id="GO:0016491">
    <property type="term" value="F:oxidoreductase activity"/>
    <property type="evidence" value="ECO:0007669"/>
    <property type="project" value="UniProtKB-KW"/>
</dbReference>
<dbReference type="HOGENOM" id="CLU_010194_1_1_10"/>
<dbReference type="SUPFAM" id="SSF51735">
    <property type="entry name" value="NAD(P)-binding Rossmann-fold domains"/>
    <property type="match status" value="1"/>
</dbReference>
<accession>I4APH1</accession>
<evidence type="ECO:0000313" key="4">
    <source>
        <dbReference type="EMBL" id="AFM05856.1"/>
    </source>
</evidence>
<comment type="similarity">
    <text evidence="1">Belongs to the short-chain dehydrogenases/reductases (SDR) family.</text>
</comment>
<dbReference type="PRINTS" id="PR00081">
    <property type="entry name" value="GDHRDH"/>
</dbReference>
<evidence type="ECO:0000313" key="5">
    <source>
        <dbReference type="Proteomes" id="UP000006054"/>
    </source>
</evidence>
<name>I4APH1_BERLS</name>
<dbReference type="PANTHER" id="PTHR43618">
    <property type="entry name" value="7-ALPHA-HYDROXYSTEROID DEHYDROGENASE"/>
    <property type="match status" value="1"/>
</dbReference>
<dbReference type="RefSeq" id="WP_014799281.1">
    <property type="nucleotide sequence ID" value="NC_018018.1"/>
</dbReference>
<dbReference type="Pfam" id="PF00106">
    <property type="entry name" value="adh_short"/>
    <property type="match status" value="1"/>
</dbReference>
<evidence type="ECO:0008006" key="6">
    <source>
        <dbReference type="Google" id="ProtNLM"/>
    </source>
</evidence>
<keyword evidence="2" id="KW-0521">NADP</keyword>
<gene>
    <name evidence="4" type="ordered locus">Fleli_3537</name>
</gene>
<evidence type="ECO:0000256" key="1">
    <source>
        <dbReference type="ARBA" id="ARBA00006484"/>
    </source>
</evidence>
<dbReference type="Gene3D" id="3.40.50.720">
    <property type="entry name" value="NAD(P)-binding Rossmann-like Domain"/>
    <property type="match status" value="1"/>
</dbReference>
<dbReference type="AlphaFoldDB" id="I4APH1"/>
<dbReference type="InterPro" id="IPR036291">
    <property type="entry name" value="NAD(P)-bd_dom_sf"/>
</dbReference>
<dbReference type="eggNOG" id="COG1028">
    <property type="taxonomic scope" value="Bacteria"/>
</dbReference>
<dbReference type="OrthoDB" id="9788235at2"/>
<sequence>MKNTKINTVLLTGGTGKIGKKIIEELSKEGYTVFFTSRNKEKITQLENEFSNLGNIKGIEVDLEDSNLTDQLDNFFSEQNNYPNALINNARNIEYLKIEKDNSMLPQNWIGEFKFAVTIPYELTLFLANHPRTTLFSVINVASMYGVVAPNLALYENPHQDSPISYGTCKAAMIHLTKELAVRFADKKIQVNAISYGGVGGRVNESFLKRYENLSPQRKMLQEDELYAPIRFLLSEDATPLTGHNINYDGGWTLW</sequence>
<dbReference type="EMBL" id="CP003345">
    <property type="protein sequence ID" value="AFM05856.1"/>
    <property type="molecule type" value="Genomic_DNA"/>
</dbReference>
<reference evidence="5" key="1">
    <citation type="submission" date="2012-06" db="EMBL/GenBank/DDBJ databases">
        <title>The complete genome of Flexibacter litoralis DSM 6794.</title>
        <authorList>
            <person name="Lucas S."/>
            <person name="Copeland A."/>
            <person name="Lapidus A."/>
            <person name="Glavina del Rio T."/>
            <person name="Dalin E."/>
            <person name="Tice H."/>
            <person name="Bruce D."/>
            <person name="Goodwin L."/>
            <person name="Pitluck S."/>
            <person name="Peters L."/>
            <person name="Ovchinnikova G."/>
            <person name="Lu M."/>
            <person name="Kyrpides N."/>
            <person name="Mavromatis K."/>
            <person name="Ivanova N."/>
            <person name="Brettin T."/>
            <person name="Detter J.C."/>
            <person name="Han C."/>
            <person name="Larimer F."/>
            <person name="Land M."/>
            <person name="Hauser L."/>
            <person name="Markowitz V."/>
            <person name="Cheng J.-F."/>
            <person name="Hugenholtz P."/>
            <person name="Woyke T."/>
            <person name="Wu D."/>
            <person name="Spring S."/>
            <person name="Lang E."/>
            <person name="Kopitz M."/>
            <person name="Brambilla E."/>
            <person name="Klenk H.-P."/>
            <person name="Eisen J.A."/>
        </authorList>
    </citation>
    <scope>NUCLEOTIDE SEQUENCE [LARGE SCALE GENOMIC DNA]</scope>
    <source>
        <strain evidence="5">ATCC 23117 / DSM 6794 / NBRC 15988 / NCIMB 1366 / Sio-4</strain>
    </source>
</reference>
<keyword evidence="5" id="KW-1185">Reference proteome</keyword>
<keyword evidence="3" id="KW-0560">Oxidoreductase</keyword>
<dbReference type="InterPro" id="IPR052178">
    <property type="entry name" value="Sec_Metab_Biosynth_SDR"/>
</dbReference>
<dbReference type="KEGG" id="fli:Fleli_3537"/>
<protein>
    <recommendedName>
        <fullName evidence="6">Dehydrogenase</fullName>
    </recommendedName>
</protein>
<dbReference type="Proteomes" id="UP000006054">
    <property type="component" value="Chromosome"/>
</dbReference>
<evidence type="ECO:0000256" key="3">
    <source>
        <dbReference type="ARBA" id="ARBA00023002"/>
    </source>
</evidence>
<dbReference type="STRING" id="880071.Fleli_3537"/>
<evidence type="ECO:0000256" key="2">
    <source>
        <dbReference type="ARBA" id="ARBA00022857"/>
    </source>
</evidence>
<organism evidence="4 5">
    <name type="scientific">Bernardetia litoralis (strain ATCC 23117 / DSM 6794 / NBRC 15988 / NCIMB 1366 / Fx l1 / Sio-4)</name>
    <name type="common">Flexibacter litoralis</name>
    <dbReference type="NCBI Taxonomy" id="880071"/>
    <lineage>
        <taxon>Bacteria</taxon>
        <taxon>Pseudomonadati</taxon>
        <taxon>Bacteroidota</taxon>
        <taxon>Cytophagia</taxon>
        <taxon>Cytophagales</taxon>
        <taxon>Bernardetiaceae</taxon>
        <taxon>Bernardetia</taxon>
    </lineage>
</organism>
<dbReference type="PANTHER" id="PTHR43618:SF8">
    <property type="entry name" value="7ALPHA-HYDROXYSTEROID DEHYDROGENASE"/>
    <property type="match status" value="1"/>
</dbReference>
<proteinExistence type="inferred from homology"/>
<dbReference type="InterPro" id="IPR002347">
    <property type="entry name" value="SDR_fam"/>
</dbReference>